<feature type="region of interest" description="Disordered" evidence="2">
    <location>
        <begin position="131"/>
        <end position="158"/>
    </location>
</feature>
<dbReference type="InterPro" id="IPR001789">
    <property type="entry name" value="Sig_transdc_resp-reg_receiver"/>
</dbReference>
<gene>
    <name evidence="4" type="ORF">F1193_08070</name>
</gene>
<dbReference type="OrthoDB" id="8448448at2"/>
<comment type="caution">
    <text evidence="4">The sequence shown here is derived from an EMBL/GenBank/DDBJ whole genome shotgun (WGS) entry which is preliminary data.</text>
</comment>
<evidence type="ECO:0000256" key="1">
    <source>
        <dbReference type="PROSITE-ProRule" id="PRU00169"/>
    </source>
</evidence>
<comment type="caution">
    <text evidence="1">Lacks conserved residue(s) required for the propagation of feature annotation.</text>
</comment>
<dbReference type="InterPro" id="IPR011006">
    <property type="entry name" value="CheY-like_superfamily"/>
</dbReference>
<keyword evidence="5" id="KW-1185">Reference proteome</keyword>
<evidence type="ECO:0000313" key="5">
    <source>
        <dbReference type="Proteomes" id="UP000323886"/>
    </source>
</evidence>
<feature type="domain" description="Response regulatory" evidence="3">
    <location>
        <begin position="8"/>
        <end position="128"/>
    </location>
</feature>
<organism evidence="4 5">
    <name type="scientific">Blastochloris sulfoviridis</name>
    <dbReference type="NCBI Taxonomy" id="50712"/>
    <lineage>
        <taxon>Bacteria</taxon>
        <taxon>Pseudomonadati</taxon>
        <taxon>Pseudomonadota</taxon>
        <taxon>Alphaproteobacteria</taxon>
        <taxon>Hyphomicrobiales</taxon>
        <taxon>Blastochloridaceae</taxon>
        <taxon>Blastochloris</taxon>
    </lineage>
</organism>
<accession>A0A5M6I134</accession>
<sequence length="158" mass="16803">MKLILSAHVLVVDPDPQTRHDTGEALRLLGIQRITEVGTLEEASETFAGARVDVAVVTCVGESEGEPPPGQLRQFPAAPGRDLNAPSILLLADPVRGDIRAANAAGYDAVVALPLVARTLYRRIGSLMQRARRQERTRPPVGFPGGPVMLPAAAEAKE</sequence>
<protein>
    <recommendedName>
        <fullName evidence="3">Response regulatory domain-containing protein</fullName>
    </recommendedName>
</protein>
<reference evidence="4 5" key="1">
    <citation type="submission" date="2019-09" db="EMBL/GenBank/DDBJ databases">
        <title>Draft Whole-Genome sequence of Blastochloris sulfoviridis DSM 729.</title>
        <authorList>
            <person name="Meyer T.E."/>
            <person name="Kyndt J.A."/>
        </authorList>
    </citation>
    <scope>NUCLEOTIDE SEQUENCE [LARGE SCALE GENOMIC DNA]</scope>
    <source>
        <strain evidence="4 5">DSM 729</strain>
    </source>
</reference>
<dbReference type="PROSITE" id="PS50110">
    <property type="entry name" value="RESPONSE_REGULATORY"/>
    <property type="match status" value="1"/>
</dbReference>
<evidence type="ECO:0000256" key="2">
    <source>
        <dbReference type="SAM" id="MobiDB-lite"/>
    </source>
</evidence>
<dbReference type="EMBL" id="VWPL01000011">
    <property type="protein sequence ID" value="KAA5601876.1"/>
    <property type="molecule type" value="Genomic_DNA"/>
</dbReference>
<evidence type="ECO:0000259" key="3">
    <source>
        <dbReference type="PROSITE" id="PS50110"/>
    </source>
</evidence>
<dbReference type="Proteomes" id="UP000323886">
    <property type="component" value="Unassembled WGS sequence"/>
</dbReference>
<dbReference type="RefSeq" id="WP_150097175.1">
    <property type="nucleotide sequence ID" value="NZ_VWPL01000011.1"/>
</dbReference>
<proteinExistence type="predicted"/>
<name>A0A5M6I134_9HYPH</name>
<dbReference type="AlphaFoldDB" id="A0A5M6I134"/>
<dbReference type="GO" id="GO:0000160">
    <property type="term" value="P:phosphorelay signal transduction system"/>
    <property type="evidence" value="ECO:0007669"/>
    <property type="project" value="InterPro"/>
</dbReference>
<dbReference type="Gene3D" id="3.40.50.2300">
    <property type="match status" value="1"/>
</dbReference>
<dbReference type="SUPFAM" id="SSF52172">
    <property type="entry name" value="CheY-like"/>
    <property type="match status" value="1"/>
</dbReference>
<evidence type="ECO:0000313" key="4">
    <source>
        <dbReference type="EMBL" id="KAA5601876.1"/>
    </source>
</evidence>